<keyword evidence="1" id="KW-0472">Membrane</keyword>
<dbReference type="AlphaFoldDB" id="A0A0W1AFU9"/>
<reference evidence="2 3" key="1">
    <citation type="submission" date="2015-11" db="EMBL/GenBank/DDBJ databases">
        <title>Genomic analysis of 38 Legionella species identifies large and diverse effector repertoires.</title>
        <authorList>
            <person name="Burstein D."/>
            <person name="Amaro F."/>
            <person name="Zusman T."/>
            <person name="Lifshitz Z."/>
            <person name="Cohen O."/>
            <person name="Gilbert J.A."/>
            <person name="Pupko T."/>
            <person name="Shuman H.A."/>
            <person name="Segal G."/>
        </authorList>
    </citation>
    <scope>NUCLEOTIDE SEQUENCE [LARGE SCALE GENOMIC DNA]</scope>
    <source>
        <strain evidence="2 3">ATCC 49508</strain>
    </source>
</reference>
<dbReference type="PATRIC" id="fig|45076.6.peg.1202"/>
<comment type="caution">
    <text evidence="2">The sequence shown here is derived from an EMBL/GenBank/DDBJ whole genome shotgun (WGS) entry which is preliminary data.</text>
</comment>
<evidence type="ECO:0000313" key="3">
    <source>
        <dbReference type="Proteomes" id="UP000054662"/>
    </source>
</evidence>
<gene>
    <name evidence="2" type="ORF">Lwor_1106</name>
</gene>
<keyword evidence="3" id="KW-1185">Reference proteome</keyword>
<feature type="transmembrane region" description="Helical" evidence="1">
    <location>
        <begin position="105"/>
        <end position="128"/>
    </location>
</feature>
<name>A0A0W1AFU9_9GAMM</name>
<keyword evidence="1" id="KW-1133">Transmembrane helix</keyword>
<keyword evidence="1" id="KW-0812">Transmembrane</keyword>
<feature type="transmembrane region" description="Helical" evidence="1">
    <location>
        <begin position="134"/>
        <end position="154"/>
    </location>
</feature>
<accession>A0A0W1AFU9</accession>
<sequence length="391" mass="44985">MPLHIATYEELKQLIDNCQEFEGKYYLLPLLVNLAQSNRPADRLEPVARRLILIISHINQIKNTQLPQDKRLEHVKQILTHYNALIKEIGASGIMYKTKQALLDFGGYIIGFFAGVLGGIVGSITLVLKDIVELQLPTGFFMGGFTGFFVGFIMGRRVPHTLLKESETRLIRHTVRKLATSFESLFESLQHDYLSEIKQEILNDYFFGNQEQFSQFLQTQQTYEILGIEAEFFSARFKGSLGHHSFIKFTINNIFDKPKLIELGMPSDAITEISQRESRTTTGEQLLRMLTMHKILSQQYELSLRNLFRFYQRYEAGINDCQTYVDKILISVDEPVSQVKRFTDSDTIFGHIIGTMLNFFSPLPTEKRQLNIPNTPINRENIDEFAVPNGR</sequence>
<dbReference type="EMBL" id="LNZC01000011">
    <property type="protein sequence ID" value="KTD80198.1"/>
    <property type="molecule type" value="Genomic_DNA"/>
</dbReference>
<dbReference type="RefSeq" id="WP_058492916.1">
    <property type="nucleotide sequence ID" value="NZ_CBCRUR010000009.1"/>
</dbReference>
<proteinExistence type="predicted"/>
<organism evidence="2 3">
    <name type="scientific">Legionella worsleiensis</name>
    <dbReference type="NCBI Taxonomy" id="45076"/>
    <lineage>
        <taxon>Bacteria</taxon>
        <taxon>Pseudomonadati</taxon>
        <taxon>Pseudomonadota</taxon>
        <taxon>Gammaproteobacteria</taxon>
        <taxon>Legionellales</taxon>
        <taxon>Legionellaceae</taxon>
        <taxon>Legionella</taxon>
    </lineage>
</organism>
<dbReference type="Proteomes" id="UP000054662">
    <property type="component" value="Unassembled WGS sequence"/>
</dbReference>
<protein>
    <submittedName>
        <fullName evidence="2">Uncharacterized protein</fullName>
    </submittedName>
</protein>
<evidence type="ECO:0000313" key="2">
    <source>
        <dbReference type="EMBL" id="KTD80198.1"/>
    </source>
</evidence>
<evidence type="ECO:0000256" key="1">
    <source>
        <dbReference type="SAM" id="Phobius"/>
    </source>
</evidence>
<dbReference type="OrthoDB" id="5646298at2"/>